<proteinExistence type="predicted"/>
<feature type="compositionally biased region" description="Polar residues" evidence="5">
    <location>
        <begin position="25"/>
        <end position="40"/>
    </location>
</feature>
<dbReference type="Gene3D" id="1.20.1250.20">
    <property type="entry name" value="MFS general substrate transporter like domains"/>
    <property type="match status" value="1"/>
</dbReference>
<evidence type="ECO:0000313" key="8">
    <source>
        <dbReference type="Proteomes" id="UP001148614"/>
    </source>
</evidence>
<accession>A0A9W8N9C1</accession>
<evidence type="ECO:0000256" key="6">
    <source>
        <dbReference type="SAM" id="Phobius"/>
    </source>
</evidence>
<feature type="transmembrane region" description="Helical" evidence="6">
    <location>
        <begin position="489"/>
        <end position="507"/>
    </location>
</feature>
<dbReference type="VEuPathDB" id="FungiDB:F4678DRAFT_474544"/>
<dbReference type="InterPro" id="IPR036259">
    <property type="entry name" value="MFS_trans_sf"/>
</dbReference>
<reference evidence="7" key="1">
    <citation type="submission" date="2022-07" db="EMBL/GenBank/DDBJ databases">
        <title>Genome Sequence of Xylaria arbuscula.</title>
        <authorList>
            <person name="Buettner E."/>
        </authorList>
    </citation>
    <scope>NUCLEOTIDE SEQUENCE</scope>
    <source>
        <strain evidence="7">VT107</strain>
    </source>
</reference>
<organism evidence="7 8">
    <name type="scientific">Xylaria arbuscula</name>
    <dbReference type="NCBI Taxonomy" id="114810"/>
    <lineage>
        <taxon>Eukaryota</taxon>
        <taxon>Fungi</taxon>
        <taxon>Dikarya</taxon>
        <taxon>Ascomycota</taxon>
        <taxon>Pezizomycotina</taxon>
        <taxon>Sordariomycetes</taxon>
        <taxon>Xylariomycetidae</taxon>
        <taxon>Xylariales</taxon>
        <taxon>Xylariaceae</taxon>
        <taxon>Xylaria</taxon>
    </lineage>
</organism>
<feature type="transmembrane region" description="Helical" evidence="6">
    <location>
        <begin position="424"/>
        <end position="442"/>
    </location>
</feature>
<feature type="transmembrane region" description="Helical" evidence="6">
    <location>
        <begin position="159"/>
        <end position="182"/>
    </location>
</feature>
<evidence type="ECO:0000256" key="5">
    <source>
        <dbReference type="SAM" id="MobiDB-lite"/>
    </source>
</evidence>
<keyword evidence="2 6" id="KW-0812">Transmembrane</keyword>
<keyword evidence="3 6" id="KW-1133">Transmembrane helix</keyword>
<dbReference type="PANTHER" id="PTHR23507">
    <property type="entry name" value="ZGC:174356"/>
    <property type="match status" value="1"/>
</dbReference>
<comment type="subcellular location">
    <subcellularLocation>
        <location evidence="1">Membrane</location>
        <topology evidence="1">Multi-pass membrane protein</topology>
    </subcellularLocation>
</comment>
<comment type="caution">
    <text evidence="7">The sequence shown here is derived from an EMBL/GenBank/DDBJ whole genome shotgun (WGS) entry which is preliminary data.</text>
</comment>
<dbReference type="InterPro" id="IPR011701">
    <property type="entry name" value="MFS"/>
</dbReference>
<feature type="transmembrane region" description="Helical" evidence="6">
    <location>
        <begin position="125"/>
        <end position="147"/>
    </location>
</feature>
<evidence type="ECO:0000256" key="2">
    <source>
        <dbReference type="ARBA" id="ARBA00022692"/>
    </source>
</evidence>
<protein>
    <recommendedName>
        <fullName evidence="9">Major facilitator superfamily (MFS) profile domain-containing protein</fullName>
    </recommendedName>
</protein>
<feature type="transmembrane region" description="Helical" evidence="6">
    <location>
        <begin position="458"/>
        <end position="483"/>
    </location>
</feature>
<evidence type="ECO:0000256" key="3">
    <source>
        <dbReference type="ARBA" id="ARBA00022989"/>
    </source>
</evidence>
<evidence type="ECO:0000256" key="1">
    <source>
        <dbReference type="ARBA" id="ARBA00004141"/>
    </source>
</evidence>
<dbReference type="Pfam" id="PF07690">
    <property type="entry name" value="MFS_1"/>
    <property type="match status" value="1"/>
</dbReference>
<dbReference type="Proteomes" id="UP001148614">
    <property type="component" value="Unassembled WGS sequence"/>
</dbReference>
<evidence type="ECO:0008006" key="9">
    <source>
        <dbReference type="Google" id="ProtNLM"/>
    </source>
</evidence>
<keyword evidence="4 6" id="KW-0472">Membrane</keyword>
<feature type="region of interest" description="Disordered" evidence="5">
    <location>
        <begin position="1"/>
        <end position="43"/>
    </location>
</feature>
<name>A0A9W8N9C1_9PEZI</name>
<evidence type="ECO:0000256" key="4">
    <source>
        <dbReference type="ARBA" id="ARBA00023136"/>
    </source>
</evidence>
<feature type="transmembrane region" description="Helical" evidence="6">
    <location>
        <begin position="65"/>
        <end position="83"/>
    </location>
</feature>
<feature type="transmembrane region" description="Helical" evidence="6">
    <location>
        <begin position="229"/>
        <end position="251"/>
    </location>
</feature>
<feature type="transmembrane region" description="Helical" evidence="6">
    <location>
        <begin position="359"/>
        <end position="380"/>
    </location>
</feature>
<feature type="transmembrane region" description="Helical" evidence="6">
    <location>
        <begin position="312"/>
        <end position="339"/>
    </location>
</feature>
<dbReference type="GO" id="GO:0016020">
    <property type="term" value="C:membrane"/>
    <property type="evidence" value="ECO:0007669"/>
    <property type="project" value="UniProtKB-SubCell"/>
</dbReference>
<feature type="transmembrane region" description="Helical" evidence="6">
    <location>
        <begin position="194"/>
        <end position="217"/>
    </location>
</feature>
<dbReference type="EMBL" id="JANPWZ010001600">
    <property type="protein sequence ID" value="KAJ3564570.1"/>
    <property type="molecule type" value="Genomic_DNA"/>
</dbReference>
<feature type="transmembrane region" description="Helical" evidence="6">
    <location>
        <begin position="257"/>
        <end position="274"/>
    </location>
</feature>
<evidence type="ECO:0000313" key="7">
    <source>
        <dbReference type="EMBL" id="KAJ3564570.1"/>
    </source>
</evidence>
<keyword evidence="8" id="KW-1185">Reference proteome</keyword>
<dbReference type="AlphaFoldDB" id="A0A9W8N9C1"/>
<gene>
    <name evidence="7" type="ORF">NPX13_g7796</name>
</gene>
<dbReference type="PANTHER" id="PTHR23507:SF1">
    <property type="entry name" value="FI18259P1-RELATED"/>
    <property type="match status" value="1"/>
</dbReference>
<dbReference type="SUPFAM" id="SSF103473">
    <property type="entry name" value="MFS general substrate transporter"/>
    <property type="match status" value="1"/>
</dbReference>
<sequence length="558" mass="60833">MAAPLPADERSSADEIDNITEETPFISQAPTEPSSPSNETELPKRKKSPLVWLGRAVPRAQKPSTIVFVLCLSIFLGSASGGFQNMPMTRIFEDILCRQYYDQIHSHNEPIDEDMCKVDAIQSKLAYLFAITNSLNAGVSVLAALPWGIAADKIGRRPVFALGLTGMALSLLWIMVVGWFPQVLSPRLVWLSPIFYLMGGGNPVVAATITSMATDVVEESQRSISFMRIHASSMVGNLISPALASIFMAAVGPWPPFLLSVILILTSASIIFLVPESLKHDPQEDDNDTPSGSKLKSTLTEALNELKKSATAFASVSMVMVLLITMLQLSLILSTYQFLSQFASKRYHIPIADTGYIQSTYGIGFIFISFFIMPWITTALVKPNAPSFIRFDDDRRRDLFLARASYIASMIGTFILGVSGSIPGFIFGLIILAFGVSSEGYLKRIATLYVTAEQRTRLFTILGLSAIASDLWLSPVLAALFSLGMRLGGIWIGLPYLGISVFMVLSYQSSKALSDDPVDAVLADERRLRLRKTLAFSAANACAIRFPGVRLCGPGSEP</sequence>
<dbReference type="GO" id="GO:0022857">
    <property type="term" value="F:transmembrane transporter activity"/>
    <property type="evidence" value="ECO:0007669"/>
    <property type="project" value="InterPro"/>
</dbReference>